<feature type="transmembrane region" description="Helical" evidence="1">
    <location>
        <begin position="291"/>
        <end position="314"/>
    </location>
</feature>
<organism evidence="2 3">
    <name type="scientific">Massilia terrae</name>
    <dbReference type="NCBI Taxonomy" id="1811224"/>
    <lineage>
        <taxon>Bacteria</taxon>
        <taxon>Pseudomonadati</taxon>
        <taxon>Pseudomonadota</taxon>
        <taxon>Betaproteobacteria</taxon>
        <taxon>Burkholderiales</taxon>
        <taxon>Oxalobacteraceae</taxon>
        <taxon>Telluria group</taxon>
        <taxon>Massilia</taxon>
    </lineage>
</organism>
<evidence type="ECO:0000256" key="1">
    <source>
        <dbReference type="SAM" id="Phobius"/>
    </source>
</evidence>
<protein>
    <recommendedName>
        <fullName evidence="4">ABC-2 type transport system permease protein</fullName>
    </recommendedName>
</protein>
<gene>
    <name evidence="2" type="ORF">NX778_07140</name>
</gene>
<feature type="transmembrane region" description="Helical" evidence="1">
    <location>
        <begin position="20"/>
        <end position="40"/>
    </location>
</feature>
<feature type="transmembrane region" description="Helical" evidence="1">
    <location>
        <begin position="210"/>
        <end position="235"/>
    </location>
</feature>
<reference evidence="2 3" key="1">
    <citation type="submission" date="2022-08" db="EMBL/GenBank/DDBJ databases">
        <title>Reclassification of Massilia species as members of the genera Telluria, Duganella, Pseudoduganella, Mokoshia gen. nov. and Zemynaea gen. nov. using orthogonal and non-orthogonal genome-based approaches.</title>
        <authorList>
            <person name="Bowman J.P."/>
        </authorList>
    </citation>
    <scope>NUCLEOTIDE SEQUENCE [LARGE SCALE GENOMIC DNA]</scope>
    <source>
        <strain evidence="2 3">JCM 31606</strain>
    </source>
</reference>
<keyword evidence="3" id="KW-1185">Reference proteome</keyword>
<dbReference type="Proteomes" id="UP001204621">
    <property type="component" value="Unassembled WGS sequence"/>
</dbReference>
<evidence type="ECO:0000313" key="2">
    <source>
        <dbReference type="EMBL" id="MCS0657836.1"/>
    </source>
</evidence>
<sequence>MKTMKWLLRREFWEHKGSMYIAPVVVASLMLATMVGSLIFGKTVRVFNMEVNGQHVAINGLPPEMQAKLAQIATSGYLFVSAPLFLMLAVVVFWYCLGALYDERRDRSILFWKSLPVSDEMSVLSKVLTAAVVSPAITGAVAIVLSLVFLFAACTVLTFHGVNLFSQVIASPNLYLAPLALFSLLPVYIVWALPTIGWLMLVSSWARSKVFLWAVGAPIVALLIVRWVSFLIYGIQLDGGPLFQVVREIVVHGLAGVMPGIWFKYHVISPEALMLPEHAGLNVPVLISQSWASLASAEAWIGVAAGVAMLYAAVRIRRWRDEG</sequence>
<feature type="transmembrane region" description="Helical" evidence="1">
    <location>
        <begin position="127"/>
        <end position="159"/>
    </location>
</feature>
<feature type="transmembrane region" description="Helical" evidence="1">
    <location>
        <begin position="77"/>
        <end position="101"/>
    </location>
</feature>
<feature type="transmembrane region" description="Helical" evidence="1">
    <location>
        <begin position="179"/>
        <end position="201"/>
    </location>
</feature>
<accession>A0ABT2CV30</accession>
<keyword evidence="1" id="KW-0812">Transmembrane</keyword>
<keyword evidence="1" id="KW-1133">Transmembrane helix</keyword>
<dbReference type="RefSeq" id="WP_258810977.1">
    <property type="nucleotide sequence ID" value="NZ_JANUGU010000001.1"/>
</dbReference>
<evidence type="ECO:0008006" key="4">
    <source>
        <dbReference type="Google" id="ProtNLM"/>
    </source>
</evidence>
<keyword evidence="1" id="KW-0472">Membrane</keyword>
<comment type="caution">
    <text evidence="2">The sequence shown here is derived from an EMBL/GenBank/DDBJ whole genome shotgun (WGS) entry which is preliminary data.</text>
</comment>
<proteinExistence type="predicted"/>
<name>A0ABT2CV30_9BURK</name>
<evidence type="ECO:0000313" key="3">
    <source>
        <dbReference type="Proteomes" id="UP001204621"/>
    </source>
</evidence>
<dbReference type="EMBL" id="JANUGU010000001">
    <property type="protein sequence ID" value="MCS0657836.1"/>
    <property type="molecule type" value="Genomic_DNA"/>
</dbReference>